<gene>
    <name evidence="10" type="ORF">EV44_g6067</name>
</gene>
<feature type="compositionally biased region" description="Polar residues" evidence="7">
    <location>
        <begin position="551"/>
        <end position="568"/>
    </location>
</feature>
<dbReference type="PROSITE" id="PS50006">
    <property type="entry name" value="FHA_DOMAIN"/>
    <property type="match status" value="1"/>
</dbReference>
<keyword evidence="3 6" id="KW-0863">Zinc-finger</keyword>
<accession>A0A0B1P077</accession>
<proteinExistence type="predicted"/>
<organism evidence="10 11">
    <name type="scientific">Uncinula necator</name>
    <name type="common">Grape powdery mildew</name>
    <dbReference type="NCBI Taxonomy" id="52586"/>
    <lineage>
        <taxon>Eukaryota</taxon>
        <taxon>Fungi</taxon>
        <taxon>Dikarya</taxon>
        <taxon>Ascomycota</taxon>
        <taxon>Pezizomycotina</taxon>
        <taxon>Leotiomycetes</taxon>
        <taxon>Erysiphales</taxon>
        <taxon>Erysiphaceae</taxon>
        <taxon>Erysiphe</taxon>
    </lineage>
</organism>
<dbReference type="Gene3D" id="2.60.200.20">
    <property type="match status" value="1"/>
</dbReference>
<dbReference type="GO" id="GO:0008270">
    <property type="term" value="F:zinc ion binding"/>
    <property type="evidence" value="ECO:0007669"/>
    <property type="project" value="UniProtKB-KW"/>
</dbReference>
<keyword evidence="4" id="KW-0833">Ubl conjugation pathway</keyword>
<keyword evidence="2" id="KW-0479">Metal-binding</keyword>
<feature type="compositionally biased region" description="Polar residues" evidence="7">
    <location>
        <begin position="117"/>
        <end position="128"/>
    </location>
</feature>
<evidence type="ECO:0000313" key="11">
    <source>
        <dbReference type="Proteomes" id="UP000030854"/>
    </source>
</evidence>
<evidence type="ECO:0000256" key="4">
    <source>
        <dbReference type="ARBA" id="ARBA00022786"/>
    </source>
</evidence>
<evidence type="ECO:0000256" key="3">
    <source>
        <dbReference type="ARBA" id="ARBA00022771"/>
    </source>
</evidence>
<dbReference type="InterPro" id="IPR013083">
    <property type="entry name" value="Znf_RING/FYVE/PHD"/>
</dbReference>
<dbReference type="HOGENOM" id="CLU_017542_0_1_1"/>
<evidence type="ECO:0000256" key="7">
    <source>
        <dbReference type="SAM" id="MobiDB-lite"/>
    </source>
</evidence>
<dbReference type="Pfam" id="PF17123">
    <property type="entry name" value="zf-RING_11"/>
    <property type="match status" value="1"/>
</dbReference>
<dbReference type="GO" id="GO:0016567">
    <property type="term" value="P:protein ubiquitination"/>
    <property type="evidence" value="ECO:0007669"/>
    <property type="project" value="TreeGrafter"/>
</dbReference>
<feature type="compositionally biased region" description="Basic and acidic residues" evidence="7">
    <location>
        <begin position="463"/>
        <end position="475"/>
    </location>
</feature>
<protein>
    <submittedName>
        <fullName evidence="10">Putative ring finger protein</fullName>
    </submittedName>
</protein>
<dbReference type="Gene3D" id="3.30.40.10">
    <property type="entry name" value="Zinc/RING finger domain, C3HC4 (zinc finger)"/>
    <property type="match status" value="1"/>
</dbReference>
<dbReference type="SUPFAM" id="SSF57850">
    <property type="entry name" value="RING/U-box"/>
    <property type="match status" value="1"/>
</dbReference>
<feature type="domain" description="RING-type" evidence="9">
    <location>
        <begin position="399"/>
        <end position="444"/>
    </location>
</feature>
<dbReference type="GO" id="GO:0005829">
    <property type="term" value="C:cytosol"/>
    <property type="evidence" value="ECO:0007669"/>
    <property type="project" value="TreeGrafter"/>
</dbReference>
<evidence type="ECO:0000256" key="2">
    <source>
        <dbReference type="ARBA" id="ARBA00022723"/>
    </source>
</evidence>
<dbReference type="GO" id="GO:0032153">
    <property type="term" value="C:cell division site"/>
    <property type="evidence" value="ECO:0007669"/>
    <property type="project" value="TreeGrafter"/>
</dbReference>
<feature type="compositionally biased region" description="Basic and acidic residues" evidence="7">
    <location>
        <begin position="105"/>
        <end position="116"/>
    </location>
</feature>
<dbReference type="PROSITE" id="PS50089">
    <property type="entry name" value="ZF_RING_2"/>
    <property type="match status" value="1"/>
</dbReference>
<dbReference type="PANTHER" id="PTHR15067">
    <property type="entry name" value="E3 UBIQUITIN-PROTEIN LIGASE RNF8"/>
    <property type="match status" value="1"/>
</dbReference>
<comment type="caution">
    <text evidence="10">The sequence shown here is derived from an EMBL/GenBank/DDBJ whole genome shotgun (WGS) entry which is preliminary data.</text>
</comment>
<feature type="region of interest" description="Disordered" evidence="7">
    <location>
        <begin position="79"/>
        <end position="148"/>
    </location>
</feature>
<evidence type="ECO:0000259" key="9">
    <source>
        <dbReference type="PROSITE" id="PS50089"/>
    </source>
</evidence>
<dbReference type="EMBL" id="JNVN01002385">
    <property type="protein sequence ID" value="KHJ32047.1"/>
    <property type="molecule type" value="Genomic_DNA"/>
</dbReference>
<dbReference type="STRING" id="52586.A0A0B1P077"/>
<feature type="region of interest" description="Disordered" evidence="7">
    <location>
        <begin position="542"/>
        <end position="586"/>
    </location>
</feature>
<dbReference type="GO" id="GO:0006511">
    <property type="term" value="P:ubiquitin-dependent protein catabolic process"/>
    <property type="evidence" value="ECO:0007669"/>
    <property type="project" value="TreeGrafter"/>
</dbReference>
<keyword evidence="5" id="KW-0862">Zinc</keyword>
<dbReference type="InterPro" id="IPR000253">
    <property type="entry name" value="FHA_dom"/>
</dbReference>
<feature type="domain" description="FHA" evidence="8">
    <location>
        <begin position="258"/>
        <end position="321"/>
    </location>
</feature>
<dbReference type="SUPFAM" id="SSF49879">
    <property type="entry name" value="SMAD/FHA domain"/>
    <property type="match status" value="1"/>
</dbReference>
<dbReference type="InterPro" id="IPR001841">
    <property type="entry name" value="Znf_RING"/>
</dbReference>
<evidence type="ECO:0000256" key="6">
    <source>
        <dbReference type="PROSITE-ProRule" id="PRU00175"/>
    </source>
</evidence>
<evidence type="ECO:0000256" key="1">
    <source>
        <dbReference type="ARBA" id="ARBA00022679"/>
    </source>
</evidence>
<dbReference type="SMART" id="SM00240">
    <property type="entry name" value="FHA"/>
    <property type="match status" value="1"/>
</dbReference>
<name>A0A0B1P077_UNCNE</name>
<dbReference type="PANTHER" id="PTHR15067:SF7">
    <property type="entry name" value="E3 UBIQUITIN-PROTEIN LIGASE DMA1-RELATED"/>
    <property type="match status" value="1"/>
</dbReference>
<dbReference type="FunFam" id="2.60.200.20:FF:000030">
    <property type="entry name" value="FHA domain-containing protein"/>
    <property type="match status" value="1"/>
</dbReference>
<feature type="region of interest" description="Disordered" evidence="7">
    <location>
        <begin position="1"/>
        <end position="37"/>
    </location>
</feature>
<feature type="region of interest" description="Disordered" evidence="7">
    <location>
        <begin position="463"/>
        <end position="482"/>
    </location>
</feature>
<dbReference type="Proteomes" id="UP000030854">
    <property type="component" value="Unassembled WGS sequence"/>
</dbReference>
<dbReference type="Pfam" id="PF00498">
    <property type="entry name" value="FHA"/>
    <property type="match status" value="1"/>
</dbReference>
<dbReference type="GO" id="GO:0061630">
    <property type="term" value="F:ubiquitin protein ligase activity"/>
    <property type="evidence" value="ECO:0007669"/>
    <property type="project" value="TreeGrafter"/>
</dbReference>
<reference evidence="10 11" key="1">
    <citation type="journal article" date="2014" name="BMC Genomics">
        <title>Adaptive genomic structural variation in the grape powdery mildew pathogen, Erysiphe necator.</title>
        <authorList>
            <person name="Jones L."/>
            <person name="Riaz S."/>
            <person name="Morales-Cruz A."/>
            <person name="Amrine K.C."/>
            <person name="McGuire B."/>
            <person name="Gubler W.D."/>
            <person name="Walker M.A."/>
            <person name="Cantu D."/>
        </authorList>
    </citation>
    <scope>NUCLEOTIDE SEQUENCE [LARGE SCALE GENOMIC DNA]</scope>
    <source>
        <strain evidence="11">c</strain>
    </source>
</reference>
<keyword evidence="11" id="KW-1185">Reference proteome</keyword>
<dbReference type="GO" id="GO:0000151">
    <property type="term" value="C:ubiquitin ligase complex"/>
    <property type="evidence" value="ECO:0007669"/>
    <property type="project" value="TreeGrafter"/>
</dbReference>
<evidence type="ECO:0000256" key="5">
    <source>
        <dbReference type="ARBA" id="ARBA00022833"/>
    </source>
</evidence>
<evidence type="ECO:0000259" key="8">
    <source>
        <dbReference type="PROSITE" id="PS50006"/>
    </source>
</evidence>
<keyword evidence="1" id="KW-0808">Transferase</keyword>
<sequence length="654" mass="71808">MARIHSQTSGGTDFQMYSSEQNSPQSSLVDPAASPSRTRLRSLNYLRTNRQNAASNTHNHGNIANHVFNQAYPPEIRESRSTSYIPPPRVMDSIRNSKKSSPKTPEIEKKTSKETSSHISCHESSGATSGWLPTVGGQSGVSRIASEPQATAAASSSAVLSNNSTSIEPSEISSVMPHTFKSSIGDTVSEIARQNAGEPNCLSGEPITSTPTNRLHTQSLTRQLPSIRFSAHQDPRALRPSLVFTPMLRILPSGKEVIKVGRYSEKDIQPVHTPNAPSSAPIGFKSKVVSRRHCEFWCYAGNWFIKDVKSSSGTFLNHIRLSAPGTESKPFPVHDGDIVQLGIDFKGGEEMIFRCVKIRLELNKGWQIGPSSFNMQSHKRLCELNNLGKATSSRPSQDCSICLCPIAPCQPLFVAPCSHTWHYKCIRVIINGPHWPHFICPNCRSIADLEAELEETCSEELEEVKSERKSKENRNITDPSINATHSAEDLSRLHSYNDINNFTQIEGATTSIQVEIVTNQHLGATTMDTDFQSLNGRSHRLDRSHLDEDSTSLNRSPIQNYESTSIPKSTAPHESSELGPSENSVSQRLQTLNLDSIQSLEATSAAEVPLTPTNNLGPYVFDGSDSIVRTTNISPMSFVTTDILPDHTTSNSVI</sequence>
<evidence type="ECO:0000313" key="10">
    <source>
        <dbReference type="EMBL" id="KHJ32047.1"/>
    </source>
</evidence>
<dbReference type="InterPro" id="IPR008984">
    <property type="entry name" value="SMAD_FHA_dom_sf"/>
</dbReference>
<dbReference type="AlphaFoldDB" id="A0A0B1P077"/>
<feature type="compositionally biased region" description="Polar residues" evidence="7">
    <location>
        <begin position="1"/>
        <end position="28"/>
    </location>
</feature>